<gene>
    <name evidence="1" type="ORF">SEML1_0408</name>
</gene>
<dbReference type="Proteomes" id="UP001177295">
    <property type="component" value="Chromosome"/>
</dbReference>
<dbReference type="EMBL" id="CP124550">
    <property type="protein sequence ID" value="WIO46034.1"/>
    <property type="molecule type" value="Genomic_DNA"/>
</dbReference>
<evidence type="ECO:0000313" key="1">
    <source>
        <dbReference type="EMBL" id="WIO46034.1"/>
    </source>
</evidence>
<dbReference type="RefSeq" id="WP_376754392.1">
    <property type="nucleotide sequence ID" value="NZ_CP124550.1"/>
</dbReference>
<sequence>MIKSRCLAPPREERQPPPRDILLAHWLDYSATPLRIKSENCDLWRDVQNTLAERVLACLDPDTSPAVRDFVQLHLLSRGARHTTKNQQNYESRLNECIEGEVPLAGIELEQVEAKALDGLATPAELLRLRRSIGMGSVELARVTGNDEHLLERMHAAIAETFAEVGADEQCERSERIKFRAFNVDITDAKKAPEAVLVTRRTNAATCEVDTRIMLRESYVLPLANLSKDVRAEILSADRSHGTEAWAEMLANVDDLDTRISAAIDSDAAIPISTTFYAVSQTVRQEQQRRHEAERAAYNEEFCQKYPEIVEARRIASGSSASSAD</sequence>
<proteinExistence type="predicted"/>
<evidence type="ECO:0000313" key="2">
    <source>
        <dbReference type="Proteomes" id="UP001177295"/>
    </source>
</evidence>
<keyword evidence="2" id="KW-1185">Reference proteome</keyword>
<accession>A0ABY8WUP8</accession>
<reference evidence="1 2" key="1">
    <citation type="journal article" date="2023" name="Cell">
        <title>Genetic manipulation of Patescibacteria provides mechanistic insights into microbial dark matter and the epibiotic lifestyle.</title>
        <authorList>
            <person name="Wang Y."/>
            <person name="Gallagher L.A."/>
            <person name="Andrade P.A."/>
            <person name="Liu A."/>
            <person name="Humphreys I.R."/>
            <person name="Turkarslan S."/>
            <person name="Cutler K.J."/>
            <person name="Arrieta-Ortiz M.L."/>
            <person name="Li Y."/>
            <person name="Radey M.C."/>
            <person name="McLean J.S."/>
            <person name="Cong Q."/>
            <person name="Baker D."/>
            <person name="Baliga N.S."/>
            <person name="Peterson S.B."/>
            <person name="Mougous J.D."/>
        </authorList>
    </citation>
    <scope>NUCLEOTIDE SEQUENCE [LARGE SCALE GENOMIC DNA]</scope>
    <source>
        <strain evidence="1 2">ML1</strain>
    </source>
</reference>
<protein>
    <submittedName>
        <fullName evidence="1">Uncharacterized protein</fullName>
    </submittedName>
</protein>
<organism evidence="1 2">
    <name type="scientific">Candidatus Southlakia epibionticum</name>
    <dbReference type="NCBI Taxonomy" id="3043284"/>
    <lineage>
        <taxon>Bacteria</taxon>
        <taxon>Candidatus Saccharimonadota</taxon>
        <taxon>Candidatus Saccharimonadia</taxon>
        <taxon>Candidatus Saccharimonadales</taxon>
        <taxon>Candidatus Saccharimonadaceae</taxon>
        <taxon>Candidatus Southlakia</taxon>
    </lineage>
</organism>
<name>A0ABY8WUP8_9BACT</name>